<accession>A0ABR3JX97</accession>
<feature type="region of interest" description="Disordered" evidence="1">
    <location>
        <begin position="356"/>
        <end position="424"/>
    </location>
</feature>
<comment type="caution">
    <text evidence="2">The sequence shown here is derived from an EMBL/GenBank/DDBJ whole genome shotgun (WGS) entry which is preliminary data.</text>
</comment>
<gene>
    <name evidence="2" type="ORF">HGRIS_011432</name>
</gene>
<evidence type="ECO:0008006" key="4">
    <source>
        <dbReference type="Google" id="ProtNLM"/>
    </source>
</evidence>
<reference evidence="3" key="1">
    <citation type="submission" date="2024-06" db="EMBL/GenBank/DDBJ databases">
        <title>Multi-omics analyses provide insights into the biosynthesis of the anticancer antibiotic pleurotin in Hohenbuehelia grisea.</title>
        <authorList>
            <person name="Weaver J.A."/>
            <person name="Alberti F."/>
        </authorList>
    </citation>
    <scope>NUCLEOTIDE SEQUENCE [LARGE SCALE GENOMIC DNA]</scope>
    <source>
        <strain evidence="3">T-177</strain>
    </source>
</reference>
<feature type="region of interest" description="Disordered" evidence="1">
    <location>
        <begin position="445"/>
        <end position="466"/>
    </location>
</feature>
<feature type="compositionally biased region" description="Acidic residues" evidence="1">
    <location>
        <begin position="246"/>
        <end position="258"/>
    </location>
</feature>
<feature type="region of interest" description="Disordered" evidence="1">
    <location>
        <begin position="246"/>
        <end position="311"/>
    </location>
</feature>
<feature type="region of interest" description="Disordered" evidence="1">
    <location>
        <begin position="620"/>
        <end position="649"/>
    </location>
</feature>
<feature type="compositionally biased region" description="Low complexity" evidence="1">
    <location>
        <begin position="685"/>
        <end position="697"/>
    </location>
</feature>
<dbReference type="EMBL" id="JASNQZ010000002">
    <property type="protein sequence ID" value="KAL0959741.1"/>
    <property type="molecule type" value="Genomic_DNA"/>
</dbReference>
<feature type="region of interest" description="Disordered" evidence="1">
    <location>
        <begin position="183"/>
        <end position="217"/>
    </location>
</feature>
<feature type="compositionally biased region" description="Acidic residues" evidence="1">
    <location>
        <begin position="398"/>
        <end position="412"/>
    </location>
</feature>
<feature type="compositionally biased region" description="Polar residues" evidence="1">
    <location>
        <begin position="280"/>
        <end position="294"/>
    </location>
</feature>
<evidence type="ECO:0000256" key="1">
    <source>
        <dbReference type="SAM" id="MobiDB-lite"/>
    </source>
</evidence>
<dbReference type="Proteomes" id="UP001556367">
    <property type="component" value="Unassembled WGS sequence"/>
</dbReference>
<feature type="compositionally biased region" description="Basic and acidic residues" evidence="1">
    <location>
        <begin position="201"/>
        <end position="217"/>
    </location>
</feature>
<feature type="compositionally biased region" description="Acidic residues" evidence="1">
    <location>
        <begin position="664"/>
        <end position="684"/>
    </location>
</feature>
<feature type="region of interest" description="Disordered" evidence="1">
    <location>
        <begin position="44"/>
        <end position="71"/>
    </location>
</feature>
<protein>
    <recommendedName>
        <fullName evidence="4">Proteophosphoglycan ppg4</fullName>
    </recommendedName>
</protein>
<feature type="region of interest" description="Disordered" evidence="1">
    <location>
        <begin position="664"/>
        <end position="697"/>
    </location>
</feature>
<evidence type="ECO:0000313" key="3">
    <source>
        <dbReference type="Proteomes" id="UP001556367"/>
    </source>
</evidence>
<evidence type="ECO:0000313" key="2">
    <source>
        <dbReference type="EMBL" id="KAL0959741.1"/>
    </source>
</evidence>
<keyword evidence="3" id="KW-1185">Reference proteome</keyword>
<proteinExistence type="predicted"/>
<organism evidence="2 3">
    <name type="scientific">Hohenbuehelia grisea</name>
    <dbReference type="NCBI Taxonomy" id="104357"/>
    <lineage>
        <taxon>Eukaryota</taxon>
        <taxon>Fungi</taxon>
        <taxon>Dikarya</taxon>
        <taxon>Basidiomycota</taxon>
        <taxon>Agaricomycotina</taxon>
        <taxon>Agaricomycetes</taxon>
        <taxon>Agaricomycetidae</taxon>
        <taxon>Agaricales</taxon>
        <taxon>Pleurotineae</taxon>
        <taxon>Pleurotaceae</taxon>
        <taxon>Hohenbuehelia</taxon>
    </lineage>
</organism>
<name>A0ABR3JX97_9AGAR</name>
<feature type="compositionally biased region" description="Pro residues" evidence="1">
    <location>
        <begin position="623"/>
        <end position="635"/>
    </location>
</feature>
<feature type="compositionally biased region" description="Polar residues" evidence="1">
    <location>
        <begin position="449"/>
        <end position="466"/>
    </location>
</feature>
<sequence length="697" mass="75222">MIPRTSVPTMAAAQRHYPRAISVRSHSVGSAEAPVCGPESGGCFHSSTHDHSSSGFPDQHQQTDEDDYTPPRPMSRLGFFEDDDGDDADISADEFDALSEAGDFDSDFEDEVEHCDRLPAPSIPQDAVVMTSDFCPRHSSSSSAPTASPIYYPTAHLPLSSLSSTCSATSVVEHALPTPYSCLPSPLHELDQPPSTPQTEAPHDSTASRHPARHDYLNHGRSRNALTHFKWFWSVREEGWDWAWEDESSDEEDADADGDTLSFKFKPRPRLTESGKAQAIPQTPKSPAKRSSPTTKRKTRFPPLSVHPRRGALAGLRDPYSAQIDRCLGHVPLWTLSKALWMFDVQVGVARMAAGSESAPQSHAQKAKAGKEPEQWEDDEEKEVSRMRAPSVTSAGSDDSDVTLVDSDEEDAEVAKEDETGGADACDEVLDELLDTDGDLDYLMPDTACSPSSSKTPNSAEPSSSKQVILKTKAPDFEPTRDFDLLPKASLALQKLAQPQAPYTYAPPHRARQWTTDWYTRWAILVEATRWEREQSTLRVACADALLAALAVPPAIEPGLDEISLTVARMGEASGRGRALVPSAKGEDVGFGLTAVEREGDLSTLCAFAFARDTVVAAACPPATSPSPSSPPVCPVPSSTASSQVANTPAIEAPRKRFFFASADLDEGSASEDESSGGEEDVDDSFGFGDVVPALVQ</sequence>